<dbReference type="Gene3D" id="3.40.50.11350">
    <property type="match status" value="1"/>
</dbReference>
<proteinExistence type="predicted"/>
<evidence type="ECO:0000256" key="2">
    <source>
        <dbReference type="SAM" id="Phobius"/>
    </source>
</evidence>
<dbReference type="GO" id="GO:0046921">
    <property type="term" value="F:alpha-(1-&gt;6)-fucosyltransferase activity"/>
    <property type="evidence" value="ECO:0007669"/>
    <property type="project" value="TreeGrafter"/>
</dbReference>
<evidence type="ECO:0000313" key="3">
    <source>
        <dbReference type="EMBL" id="RFU27284.1"/>
    </source>
</evidence>
<sequence>MQRVANVLVKELTGTIIRQLANLCVFGLLIFTIFQLFSPWRVVIERRSALDPRESSTSDAGAGGVTSAQDSSQEKLQEQSPKKDNIEKNFGNLEEEFIKSIGKPSSASKRSRDDSIKLVYNARSPSDWLDLVEGHDDHGLMTLTKITQRYIYEKQNPAECQGQKFLILKKFPGDDAYGLGAIVQHISDYLSVAIQTNSILLYAEYSPPGEHFIQDPVDGGNKSCGRTFDCVFQKLSKCKSDMQSEMGSKAQSVFAVPNYANEIELDVEAYLGKHRYPIPPIFETALKLVQPDITDEMLKYWWRAQAAGYIMRLNGGATRRMEELRLGKDTRQLGIQWDIDGQPQEVDLPFPMPEGTISMHVRHGDKGSEMRLVPFNNYVVRAEKFGAENPLGTWKRAFLSTEDPNVIEQMKSMARITPFSYSGSNTRWTWYWSDIPRLNTSPETQLKEFGNRTDLTIKWILQLVMAIECDVFVGTRGAGYGP</sequence>
<keyword evidence="2" id="KW-0812">Transmembrane</keyword>
<dbReference type="OMA" id="TWGEPWK"/>
<dbReference type="OrthoDB" id="2014825at2759"/>
<keyword evidence="4" id="KW-1185">Reference proteome</keyword>
<gene>
    <name evidence="3" type="ORF">B7463_g9043</name>
</gene>
<accession>A0A3E2H1M9</accession>
<feature type="non-terminal residue" evidence="3">
    <location>
        <position position="482"/>
    </location>
</feature>
<evidence type="ECO:0000313" key="4">
    <source>
        <dbReference type="Proteomes" id="UP000258309"/>
    </source>
</evidence>
<feature type="non-terminal residue" evidence="3">
    <location>
        <position position="1"/>
    </location>
</feature>
<name>A0A3E2H1M9_SCYLI</name>
<dbReference type="AlphaFoldDB" id="A0A3E2H1M9"/>
<feature type="compositionally biased region" description="Basic and acidic residues" evidence="1">
    <location>
        <begin position="72"/>
        <end position="85"/>
    </location>
</feature>
<dbReference type="PANTHER" id="PTHR13132">
    <property type="entry name" value="ALPHA- 1,6 -FUCOSYLTRANSFERASE"/>
    <property type="match status" value="1"/>
</dbReference>
<protein>
    <recommendedName>
        <fullName evidence="5">Mitochondrial inner membrane protein required for protein import</fullName>
    </recommendedName>
</protein>
<reference evidence="3 4" key="1">
    <citation type="submission" date="2018-05" db="EMBL/GenBank/DDBJ databases">
        <title>Draft genome sequence of Scytalidium lignicola DSM 105466, a ubiquitous saprotrophic fungus.</title>
        <authorList>
            <person name="Buettner E."/>
            <person name="Gebauer A.M."/>
            <person name="Hofrichter M."/>
            <person name="Liers C."/>
            <person name="Kellner H."/>
        </authorList>
    </citation>
    <scope>NUCLEOTIDE SEQUENCE [LARGE SCALE GENOMIC DNA]</scope>
    <source>
        <strain evidence="3 4">DSM 105466</strain>
    </source>
</reference>
<feature type="transmembrane region" description="Helical" evidence="2">
    <location>
        <begin position="20"/>
        <end position="40"/>
    </location>
</feature>
<dbReference type="EMBL" id="NCSJ02000213">
    <property type="protein sequence ID" value="RFU27284.1"/>
    <property type="molecule type" value="Genomic_DNA"/>
</dbReference>
<dbReference type="Proteomes" id="UP000258309">
    <property type="component" value="Unassembled WGS sequence"/>
</dbReference>
<dbReference type="PANTHER" id="PTHR13132:SF29">
    <property type="entry name" value="ALPHA-(1,6)-FUCOSYLTRANSFERASE"/>
    <property type="match status" value="1"/>
</dbReference>
<evidence type="ECO:0008006" key="5">
    <source>
        <dbReference type="Google" id="ProtNLM"/>
    </source>
</evidence>
<keyword evidence="2" id="KW-1133">Transmembrane helix</keyword>
<comment type="caution">
    <text evidence="3">The sequence shown here is derived from an EMBL/GenBank/DDBJ whole genome shotgun (WGS) entry which is preliminary data.</text>
</comment>
<organism evidence="3 4">
    <name type="scientific">Scytalidium lignicola</name>
    <name type="common">Hyphomycete</name>
    <dbReference type="NCBI Taxonomy" id="5539"/>
    <lineage>
        <taxon>Eukaryota</taxon>
        <taxon>Fungi</taxon>
        <taxon>Dikarya</taxon>
        <taxon>Ascomycota</taxon>
        <taxon>Pezizomycotina</taxon>
        <taxon>Leotiomycetes</taxon>
        <taxon>Leotiomycetes incertae sedis</taxon>
        <taxon>Scytalidium</taxon>
    </lineage>
</organism>
<dbReference type="GO" id="GO:0006487">
    <property type="term" value="P:protein N-linked glycosylation"/>
    <property type="evidence" value="ECO:0007669"/>
    <property type="project" value="TreeGrafter"/>
</dbReference>
<feature type="region of interest" description="Disordered" evidence="1">
    <location>
        <begin position="52"/>
        <end position="85"/>
    </location>
</feature>
<evidence type="ECO:0000256" key="1">
    <source>
        <dbReference type="SAM" id="MobiDB-lite"/>
    </source>
</evidence>
<keyword evidence="2" id="KW-0472">Membrane</keyword>
<dbReference type="STRING" id="5539.A0A3E2H1M9"/>